<dbReference type="STRING" id="1116472.MGMO_176c00180"/>
<evidence type="ECO:0000313" key="7">
    <source>
        <dbReference type="Proteomes" id="UP000017842"/>
    </source>
</evidence>
<dbReference type="InterPro" id="IPR008183">
    <property type="entry name" value="Aldose_1/G6P_1-epimerase"/>
</dbReference>
<gene>
    <name evidence="6" type="ORF">MGMO_176c00180</name>
</gene>
<dbReference type="GO" id="GO:0030246">
    <property type="term" value="F:carbohydrate binding"/>
    <property type="evidence" value="ECO:0007669"/>
    <property type="project" value="UniProtKB-UniRule"/>
</dbReference>
<organism evidence="6 7">
    <name type="scientific">Methyloglobulus morosus KoM1</name>
    <dbReference type="NCBI Taxonomy" id="1116472"/>
    <lineage>
        <taxon>Bacteria</taxon>
        <taxon>Pseudomonadati</taxon>
        <taxon>Pseudomonadota</taxon>
        <taxon>Gammaproteobacteria</taxon>
        <taxon>Methylococcales</taxon>
        <taxon>Methylococcaceae</taxon>
        <taxon>Methyloglobulus</taxon>
    </lineage>
</organism>
<dbReference type="PANTHER" id="PTHR11122">
    <property type="entry name" value="APOSPORY-ASSOCIATED PROTEIN C-RELATED"/>
    <property type="match status" value="1"/>
</dbReference>
<comment type="similarity">
    <text evidence="2 4">Belongs to the glucose-6-phosphate 1-epimerase family.</text>
</comment>
<dbReference type="Pfam" id="PF01263">
    <property type="entry name" value="Aldose_epim"/>
    <property type="match status" value="1"/>
</dbReference>
<evidence type="ECO:0000256" key="3">
    <source>
        <dbReference type="ARBA" id="ARBA00023235"/>
    </source>
</evidence>
<feature type="active site" evidence="5">
    <location>
        <position position="269"/>
    </location>
</feature>
<dbReference type="GO" id="GO:0047938">
    <property type="term" value="F:glucose-6-phosphate 1-epimerase activity"/>
    <property type="evidence" value="ECO:0007669"/>
    <property type="project" value="UniProtKB-UniRule"/>
</dbReference>
<dbReference type="InterPro" id="IPR025532">
    <property type="entry name" value="G6P_1-epimerase"/>
</dbReference>
<comment type="caution">
    <text evidence="6">The sequence shown here is derived from an EMBL/GenBank/DDBJ whole genome shotgun (WGS) entry which is preliminary data.</text>
</comment>
<feature type="active site" evidence="5">
    <location>
        <position position="169"/>
    </location>
</feature>
<sequence length="297" mass="33639">MDIDQLNISYGIQDRVSFETGNGGFPFIHIQNQSASALISLYGGQILSFKPADEKDDMLFLSKKAIYNDGEAIRGGIPVCWPWFGPDPKGLQRPNHGFVRNNLWTVTATTTTDTETKISLRFTENHKKEKTWKQPFTLTLEFSIASTLSIKLITENTGEQPFSITQAFHTYFNVGDINRVQVLGLEGCAYFDKLDQGKKKMQTGIVMIGEEVDRIYEDIRNHLTLNDPTNNRRIEIVSENCRTGVVWNPWQKAIIDLDAQDYQRFVCVETGNIAFDLVQVPPSGKNSFLTSYKILRG</sequence>
<evidence type="ECO:0000256" key="4">
    <source>
        <dbReference type="PIRNR" id="PIRNR016020"/>
    </source>
</evidence>
<dbReference type="PIRSF" id="PIRSF016020">
    <property type="entry name" value="PHexose_mutarotase"/>
    <property type="match status" value="1"/>
</dbReference>
<accession>V5BKZ0</accession>
<reference evidence="6 7" key="1">
    <citation type="journal article" date="2013" name="Genome Announc.">
        <title>Draft Genome Sequence of the Methanotrophic Gammaproteobacterium Methyloglobulus morosus DSM 22980 Strain KoM1.</title>
        <authorList>
            <person name="Poehlein A."/>
            <person name="Deutzmann J.S."/>
            <person name="Daniel R."/>
            <person name="Simeonova D.D."/>
        </authorList>
    </citation>
    <scope>NUCLEOTIDE SEQUENCE [LARGE SCALE GENOMIC DNA]</scope>
    <source>
        <strain evidence="6 7">KoM1</strain>
    </source>
</reference>
<proteinExistence type="inferred from homology"/>
<dbReference type="EMBL" id="AYLO01000161">
    <property type="protein sequence ID" value="ESS66807.1"/>
    <property type="molecule type" value="Genomic_DNA"/>
</dbReference>
<comment type="catalytic activity">
    <reaction evidence="1">
        <text>alpha-D-glucose 6-phosphate = beta-D-glucose 6-phosphate</text>
        <dbReference type="Rhea" id="RHEA:16249"/>
        <dbReference type="ChEBI" id="CHEBI:58225"/>
        <dbReference type="ChEBI" id="CHEBI:58247"/>
        <dbReference type="EC" id="5.1.3.15"/>
    </reaction>
</comment>
<keyword evidence="7" id="KW-1185">Reference proteome</keyword>
<evidence type="ECO:0000313" key="6">
    <source>
        <dbReference type="EMBL" id="ESS66807.1"/>
    </source>
</evidence>
<dbReference type="CDD" id="cd09020">
    <property type="entry name" value="D-hex-6-P-epi_like"/>
    <property type="match status" value="1"/>
</dbReference>
<evidence type="ECO:0000256" key="5">
    <source>
        <dbReference type="PIRSR" id="PIRSR016020-1"/>
    </source>
</evidence>
<dbReference type="GO" id="GO:0005975">
    <property type="term" value="P:carbohydrate metabolic process"/>
    <property type="evidence" value="ECO:0007669"/>
    <property type="project" value="InterPro"/>
</dbReference>
<dbReference type="PATRIC" id="fig|1116472.3.peg.3940"/>
<dbReference type="AlphaFoldDB" id="V5BKZ0"/>
<evidence type="ECO:0000256" key="2">
    <source>
        <dbReference type="ARBA" id="ARBA00005866"/>
    </source>
</evidence>
<evidence type="ECO:0000256" key="1">
    <source>
        <dbReference type="ARBA" id="ARBA00001096"/>
    </source>
</evidence>
<dbReference type="SUPFAM" id="SSF74650">
    <property type="entry name" value="Galactose mutarotase-like"/>
    <property type="match status" value="1"/>
</dbReference>
<dbReference type="RefSeq" id="WP_023496536.1">
    <property type="nucleotide sequence ID" value="NZ_AYLO01000161.1"/>
</dbReference>
<dbReference type="InterPro" id="IPR014718">
    <property type="entry name" value="GH-type_carb-bd"/>
</dbReference>
<dbReference type="Gene3D" id="2.70.98.10">
    <property type="match status" value="1"/>
</dbReference>
<dbReference type="OrthoDB" id="9790727at2"/>
<name>V5BKZ0_9GAMM</name>
<dbReference type="PANTHER" id="PTHR11122:SF13">
    <property type="entry name" value="GLUCOSE-6-PHOSPHATE 1-EPIMERASE"/>
    <property type="match status" value="1"/>
</dbReference>
<protein>
    <recommendedName>
        <fullName evidence="4">Putative glucose-6-phosphate 1-epimerase</fullName>
        <ecNumber evidence="4">5.1.3.15</ecNumber>
    </recommendedName>
</protein>
<keyword evidence="3 4" id="KW-0413">Isomerase</keyword>
<dbReference type="InterPro" id="IPR011013">
    <property type="entry name" value="Gal_mutarotase_sf_dom"/>
</dbReference>
<dbReference type="Proteomes" id="UP000017842">
    <property type="component" value="Unassembled WGS sequence"/>
</dbReference>
<dbReference type="eggNOG" id="COG0676">
    <property type="taxonomic scope" value="Bacteria"/>
</dbReference>
<dbReference type="EC" id="5.1.3.15" evidence="4"/>